<gene>
    <name evidence="2" type="ORF">QTG54_007545</name>
</gene>
<sequence>MTTDMNLVSITGFVTKDLLSTIKFLYYTSRAFKSAQIAEGNISSTTFKDADIFMTLTVWEDKESMRKFYLGGEHREAMRQTKPLGLYAKVHSYLTDEVPTTEEAIKIWRNDGRIVHGEPDPKYGDEIVSDEDVSTECIGV</sequence>
<organism evidence="2 3">
    <name type="scientific">Skeletonema marinoi</name>
    <dbReference type="NCBI Taxonomy" id="267567"/>
    <lineage>
        <taxon>Eukaryota</taxon>
        <taxon>Sar</taxon>
        <taxon>Stramenopiles</taxon>
        <taxon>Ochrophyta</taxon>
        <taxon>Bacillariophyta</taxon>
        <taxon>Coscinodiscophyceae</taxon>
        <taxon>Thalassiosirophycidae</taxon>
        <taxon>Thalassiosirales</taxon>
        <taxon>Skeletonemataceae</taxon>
        <taxon>Skeletonema</taxon>
        <taxon>Skeletonema marinoi-dohrnii complex</taxon>
    </lineage>
</organism>
<dbReference type="InterPro" id="IPR011008">
    <property type="entry name" value="Dimeric_a/b-barrel"/>
</dbReference>
<evidence type="ECO:0000259" key="1">
    <source>
        <dbReference type="Pfam" id="PF11695"/>
    </source>
</evidence>
<dbReference type="Proteomes" id="UP001224775">
    <property type="component" value="Unassembled WGS sequence"/>
</dbReference>
<dbReference type="EMBL" id="JATAAI010000012">
    <property type="protein sequence ID" value="KAK1741972.1"/>
    <property type="molecule type" value="Genomic_DNA"/>
</dbReference>
<dbReference type="InterPro" id="IPR021708">
    <property type="entry name" value="DUF3291"/>
</dbReference>
<dbReference type="Pfam" id="PF11695">
    <property type="entry name" value="DUF3291"/>
    <property type="match status" value="1"/>
</dbReference>
<comment type="caution">
    <text evidence="2">The sequence shown here is derived from an EMBL/GenBank/DDBJ whole genome shotgun (WGS) entry which is preliminary data.</text>
</comment>
<evidence type="ECO:0000313" key="3">
    <source>
        <dbReference type="Proteomes" id="UP001224775"/>
    </source>
</evidence>
<reference evidence="2" key="1">
    <citation type="submission" date="2023-06" db="EMBL/GenBank/DDBJ databases">
        <title>Survivors Of The Sea: Transcriptome response of Skeletonema marinoi to long-term dormancy.</title>
        <authorList>
            <person name="Pinder M.I.M."/>
            <person name="Kourtchenko O."/>
            <person name="Robertson E.K."/>
            <person name="Larsson T."/>
            <person name="Maumus F."/>
            <person name="Osuna-Cruz C.M."/>
            <person name="Vancaester E."/>
            <person name="Stenow R."/>
            <person name="Vandepoele K."/>
            <person name="Ploug H."/>
            <person name="Bruchert V."/>
            <person name="Godhe A."/>
            <person name="Topel M."/>
        </authorList>
    </citation>
    <scope>NUCLEOTIDE SEQUENCE</scope>
    <source>
        <strain evidence="2">R05AC</strain>
    </source>
</reference>
<dbReference type="SUPFAM" id="SSF54909">
    <property type="entry name" value="Dimeric alpha+beta barrel"/>
    <property type="match status" value="1"/>
</dbReference>
<proteinExistence type="predicted"/>
<dbReference type="AlphaFoldDB" id="A0AAD9DC56"/>
<evidence type="ECO:0000313" key="2">
    <source>
        <dbReference type="EMBL" id="KAK1741972.1"/>
    </source>
</evidence>
<name>A0AAD9DC56_9STRA</name>
<protein>
    <recommendedName>
        <fullName evidence="1">DUF3291 domain-containing protein</fullName>
    </recommendedName>
</protein>
<accession>A0AAD9DC56</accession>
<keyword evidence="3" id="KW-1185">Reference proteome</keyword>
<feature type="domain" description="DUF3291" evidence="1">
    <location>
        <begin position="42"/>
        <end position="82"/>
    </location>
</feature>